<name>A0A437AMG9_9MICR</name>
<protein>
    <submittedName>
        <fullName evidence="1">Uncharacterized protein</fullName>
    </submittedName>
</protein>
<accession>A0A437AMG9</accession>
<feature type="non-terminal residue" evidence="1">
    <location>
        <position position="1"/>
    </location>
</feature>
<evidence type="ECO:0000313" key="1">
    <source>
        <dbReference type="EMBL" id="RVD92372.1"/>
    </source>
</evidence>
<gene>
    <name evidence="1" type="ORF">TUBRATIS_11240</name>
</gene>
<sequence>KPAAAETVDFTTLKEGISVQPKQSKEFDLSFVKENLKQSKNKEVLIGVIFLESIDLAYYFMEKFCHSIQFDKKIRKLPKNKQEEVKIKMDDKESEVRTLYFNYLDKKSRLGSKESDFKKNNIFLDELEYKLREVINNFDPFRKDQSIPIKSTQLNGELLEQESFSGKKDDSKKR</sequence>
<proteinExistence type="predicted"/>
<dbReference type="Proteomes" id="UP000282876">
    <property type="component" value="Unassembled WGS sequence"/>
</dbReference>
<comment type="caution">
    <text evidence="1">The sequence shown here is derived from an EMBL/GenBank/DDBJ whole genome shotgun (WGS) entry which is preliminary data.</text>
</comment>
<organism evidence="1 2">
    <name type="scientific">Tubulinosema ratisbonensis</name>
    <dbReference type="NCBI Taxonomy" id="291195"/>
    <lineage>
        <taxon>Eukaryota</taxon>
        <taxon>Fungi</taxon>
        <taxon>Fungi incertae sedis</taxon>
        <taxon>Microsporidia</taxon>
        <taxon>Tubulinosematoidea</taxon>
        <taxon>Tubulinosematidae</taxon>
        <taxon>Tubulinosema</taxon>
    </lineage>
</organism>
<keyword evidence="2" id="KW-1185">Reference proteome</keyword>
<dbReference type="VEuPathDB" id="MicrosporidiaDB:TUBRATIS_11240"/>
<reference evidence="1 2" key="1">
    <citation type="submission" date="2018-10" db="EMBL/GenBank/DDBJ databases">
        <title>Draft genome sequence of the microsporidian Tubulinosema ratisbonensis.</title>
        <authorList>
            <person name="Polonais V."/>
            <person name="Peyretaillade E."/>
            <person name="Niehus S."/>
            <person name="Wawrzyniak I."/>
            <person name="Franchet A."/>
            <person name="Gaspin C."/>
            <person name="Reichstadt M."/>
            <person name="Belser C."/>
            <person name="Labadie K."/>
            <person name="Delbac F."/>
            <person name="Ferrandon D."/>
        </authorList>
    </citation>
    <scope>NUCLEOTIDE SEQUENCE [LARGE SCALE GENOMIC DNA]</scope>
    <source>
        <strain evidence="1 2">Franzen</strain>
    </source>
</reference>
<dbReference type="EMBL" id="RCSS01000236">
    <property type="protein sequence ID" value="RVD92372.1"/>
    <property type="molecule type" value="Genomic_DNA"/>
</dbReference>
<evidence type="ECO:0000313" key="2">
    <source>
        <dbReference type="Proteomes" id="UP000282876"/>
    </source>
</evidence>
<dbReference type="AlphaFoldDB" id="A0A437AMG9"/>